<proteinExistence type="inferred from homology"/>
<dbReference type="SUPFAM" id="SSF56420">
    <property type="entry name" value="Peptide deformylase"/>
    <property type="match status" value="1"/>
</dbReference>
<dbReference type="Pfam" id="PF01327">
    <property type="entry name" value="Pep_deformylase"/>
    <property type="match status" value="1"/>
</dbReference>
<evidence type="ECO:0000256" key="3">
    <source>
        <dbReference type="ARBA" id="ARBA00022801"/>
    </source>
</evidence>
<dbReference type="PANTHER" id="PTHR10458">
    <property type="entry name" value="PEPTIDE DEFORMYLASE"/>
    <property type="match status" value="1"/>
</dbReference>
<evidence type="ECO:0000256" key="2">
    <source>
        <dbReference type="ARBA" id="ARBA00022723"/>
    </source>
</evidence>
<dbReference type="GO" id="GO:0046872">
    <property type="term" value="F:metal ion binding"/>
    <property type="evidence" value="ECO:0007669"/>
    <property type="project" value="UniProtKB-KW"/>
</dbReference>
<dbReference type="Gene3D" id="3.90.45.10">
    <property type="entry name" value="Peptide deformylase"/>
    <property type="match status" value="1"/>
</dbReference>
<dbReference type="CDD" id="cd00487">
    <property type="entry name" value="Pep_deformylase"/>
    <property type="match status" value="1"/>
</dbReference>
<accession>A0A941EI66</accession>
<organism evidence="7 8">
    <name type="scientific">Actinospica acidithermotolerans</name>
    <dbReference type="NCBI Taxonomy" id="2828514"/>
    <lineage>
        <taxon>Bacteria</taxon>
        <taxon>Bacillati</taxon>
        <taxon>Actinomycetota</taxon>
        <taxon>Actinomycetes</taxon>
        <taxon>Catenulisporales</taxon>
        <taxon>Actinospicaceae</taxon>
        <taxon>Actinospica</taxon>
    </lineage>
</organism>
<dbReference type="PANTHER" id="PTHR10458:SF2">
    <property type="entry name" value="PEPTIDE DEFORMYLASE, MITOCHONDRIAL"/>
    <property type="match status" value="1"/>
</dbReference>
<dbReference type="InterPro" id="IPR023635">
    <property type="entry name" value="Peptide_deformylase"/>
</dbReference>
<evidence type="ECO:0000313" key="8">
    <source>
        <dbReference type="Proteomes" id="UP000676325"/>
    </source>
</evidence>
<name>A0A941EI66_9ACTN</name>
<feature type="binding site" evidence="6">
    <location>
        <position position="97"/>
    </location>
    <ligand>
        <name>Fe cation</name>
        <dbReference type="ChEBI" id="CHEBI:24875"/>
    </ligand>
</feature>
<dbReference type="HAMAP" id="MF_00163">
    <property type="entry name" value="Pep_deformylase"/>
    <property type="match status" value="1"/>
</dbReference>
<comment type="cofactor">
    <cofactor evidence="6">
        <name>Fe(2+)</name>
        <dbReference type="ChEBI" id="CHEBI:29033"/>
    </cofactor>
    <text evidence="6">Binds 1 Fe(2+) ion.</text>
</comment>
<comment type="similarity">
    <text evidence="1 6">Belongs to the polypeptide deformylase family.</text>
</comment>
<dbReference type="GO" id="GO:0042586">
    <property type="term" value="F:peptide deformylase activity"/>
    <property type="evidence" value="ECO:0007669"/>
    <property type="project" value="UniProtKB-UniRule"/>
</dbReference>
<keyword evidence="3 6" id="KW-0378">Hydrolase</keyword>
<reference evidence="7" key="1">
    <citation type="submission" date="2021-04" db="EMBL/GenBank/DDBJ databases">
        <title>Genome based classification of Actinospica acidithermotolerans sp. nov., an actinobacterium isolated from an Indonesian hot spring.</title>
        <authorList>
            <person name="Kusuma A.B."/>
            <person name="Putra K.E."/>
            <person name="Nafisah S."/>
            <person name="Loh J."/>
            <person name="Nouioui I."/>
            <person name="Goodfellow M."/>
        </authorList>
    </citation>
    <scope>NUCLEOTIDE SEQUENCE</scope>
    <source>
        <strain evidence="7">MGRD01-02</strain>
    </source>
</reference>
<dbReference type="PIRSF" id="PIRSF004749">
    <property type="entry name" value="Pep_def"/>
    <property type="match status" value="1"/>
</dbReference>
<dbReference type="NCBIfam" id="TIGR00079">
    <property type="entry name" value="pept_deformyl"/>
    <property type="match status" value="1"/>
</dbReference>
<dbReference type="GO" id="GO:0006412">
    <property type="term" value="P:translation"/>
    <property type="evidence" value="ECO:0007669"/>
    <property type="project" value="UniProtKB-UniRule"/>
</dbReference>
<dbReference type="PRINTS" id="PR01576">
    <property type="entry name" value="PDEFORMYLASE"/>
</dbReference>
<dbReference type="InterPro" id="IPR036821">
    <property type="entry name" value="Peptide_deformylase_sf"/>
</dbReference>
<comment type="catalytic activity">
    <reaction evidence="6">
        <text>N-terminal N-formyl-L-methionyl-[peptide] + H2O = N-terminal L-methionyl-[peptide] + formate</text>
        <dbReference type="Rhea" id="RHEA:24420"/>
        <dbReference type="Rhea" id="RHEA-COMP:10639"/>
        <dbReference type="Rhea" id="RHEA-COMP:10640"/>
        <dbReference type="ChEBI" id="CHEBI:15377"/>
        <dbReference type="ChEBI" id="CHEBI:15740"/>
        <dbReference type="ChEBI" id="CHEBI:49298"/>
        <dbReference type="ChEBI" id="CHEBI:64731"/>
        <dbReference type="EC" id="3.5.1.88"/>
    </reaction>
</comment>
<protein>
    <recommendedName>
        <fullName evidence="6">Peptide deformylase</fullName>
        <shortName evidence="6">PDF</shortName>
        <ecNumber evidence="6">3.5.1.88</ecNumber>
    </recommendedName>
    <alternativeName>
        <fullName evidence="6">Polypeptide deformylase</fullName>
    </alternativeName>
</protein>
<keyword evidence="8" id="KW-1185">Reference proteome</keyword>
<comment type="caution">
    <text evidence="7">The sequence shown here is derived from an EMBL/GenBank/DDBJ whole genome shotgun (WGS) entry which is preliminary data.</text>
</comment>
<evidence type="ECO:0000313" key="7">
    <source>
        <dbReference type="EMBL" id="MBR7831160.1"/>
    </source>
</evidence>
<evidence type="ECO:0000256" key="4">
    <source>
        <dbReference type="ARBA" id="ARBA00022917"/>
    </source>
</evidence>
<feature type="binding site" evidence="6">
    <location>
        <position position="139"/>
    </location>
    <ligand>
        <name>Fe cation</name>
        <dbReference type="ChEBI" id="CHEBI:24875"/>
    </ligand>
</feature>
<evidence type="ECO:0000256" key="1">
    <source>
        <dbReference type="ARBA" id="ARBA00010759"/>
    </source>
</evidence>
<comment type="function">
    <text evidence="6">Removes the formyl group from the N-terminal Met of newly synthesized proteins. Requires at least a dipeptide for an efficient rate of reaction. N-terminal L-methionine is a prerequisite for activity but the enzyme has broad specificity at other positions.</text>
</comment>
<keyword evidence="4 6" id="KW-0648">Protein biosynthesis</keyword>
<keyword evidence="2 6" id="KW-0479">Metal-binding</keyword>
<gene>
    <name evidence="6 7" type="primary">def</name>
    <name evidence="7" type="ORF">KDK95_32945</name>
</gene>
<dbReference type="EC" id="3.5.1.88" evidence="6"/>
<dbReference type="AlphaFoldDB" id="A0A941EI66"/>
<dbReference type="Proteomes" id="UP000676325">
    <property type="component" value="Unassembled WGS sequence"/>
</dbReference>
<feature type="active site" evidence="6">
    <location>
        <position position="140"/>
    </location>
</feature>
<evidence type="ECO:0000256" key="6">
    <source>
        <dbReference type="HAMAP-Rule" id="MF_00163"/>
    </source>
</evidence>
<evidence type="ECO:0000256" key="5">
    <source>
        <dbReference type="ARBA" id="ARBA00023004"/>
    </source>
</evidence>
<dbReference type="NCBIfam" id="NF001159">
    <property type="entry name" value="PRK00150.1-3"/>
    <property type="match status" value="1"/>
</dbReference>
<feature type="binding site" evidence="6">
    <location>
        <position position="143"/>
    </location>
    <ligand>
        <name>Fe cation</name>
        <dbReference type="ChEBI" id="CHEBI:24875"/>
    </ligand>
</feature>
<dbReference type="EMBL" id="JAGSOH010000191">
    <property type="protein sequence ID" value="MBR7831160.1"/>
    <property type="molecule type" value="Genomic_DNA"/>
</dbReference>
<dbReference type="FunFam" id="3.90.45.10:FF:000004">
    <property type="entry name" value="Peptide deformylase"/>
    <property type="match status" value="1"/>
</dbReference>
<sequence length="183" mass="20287">MRVTEAGEEILHRSLKPVTAGQYGGDELKGLIADMFATMYVAEGVGLAANQVDVDLRVFVYDCPDGDGTRHVGHICNPVVDELPAGERVLDEDDEGCLSVPGPYKPVARPDHAIVRGTDWEGNELVLEGHGYFARCLQHETDHLNGYLYIDRLPARARKDALKQMQKMRDEVMAKRAANAEKR</sequence>
<keyword evidence="5 6" id="KW-0408">Iron</keyword>